<proteinExistence type="inferred from homology"/>
<accession>A0A6A6V2A1</accession>
<sequence>MPSSVQQKKPFPPGIHGPAVTFFKEDERQEIDWETQERHLEFMVKSGLHGIVIGGSSGENSSLSAAERSQLVKLTRKIAEKNGRPDLTITQGCMAGCTRDVIDQTKAAHEAGADYVLVLVPAIFHWAQNADSIHEFFVEIADNSPLPVMIYNCPVIVGGIDLNSDQMEKLATHPNISGVKMTCANVGKMGRVAAQFTPEQYTIMAGSSDLLVSALIAGAVGCITGVANLFPKILVEIYNLYQDGKLAEAIELQKKLTKPEWGISHENINGLKWIIVKELGYPEGSEHSRRPFPKFTNVEKRQAMADSIKPIRSIEAALKPQL</sequence>
<evidence type="ECO:0000256" key="2">
    <source>
        <dbReference type="PIRNR" id="PIRNR001365"/>
    </source>
</evidence>
<dbReference type="PRINTS" id="PR00146">
    <property type="entry name" value="DHPICSNTHASE"/>
</dbReference>
<dbReference type="Gene3D" id="3.20.20.70">
    <property type="entry name" value="Aldolase class I"/>
    <property type="match status" value="1"/>
</dbReference>
<feature type="active site" description="Proton donor/acceptor" evidence="3">
    <location>
        <position position="151"/>
    </location>
</feature>
<organism evidence="5 6">
    <name type="scientific">Sporormia fimetaria CBS 119925</name>
    <dbReference type="NCBI Taxonomy" id="1340428"/>
    <lineage>
        <taxon>Eukaryota</taxon>
        <taxon>Fungi</taxon>
        <taxon>Dikarya</taxon>
        <taxon>Ascomycota</taxon>
        <taxon>Pezizomycotina</taxon>
        <taxon>Dothideomycetes</taxon>
        <taxon>Pleosporomycetidae</taxon>
        <taxon>Pleosporales</taxon>
        <taxon>Sporormiaceae</taxon>
        <taxon>Sporormia</taxon>
    </lineage>
</organism>
<dbReference type="SMART" id="SM01130">
    <property type="entry name" value="DHDPS"/>
    <property type="match status" value="1"/>
</dbReference>
<keyword evidence="1 2" id="KW-0456">Lyase</keyword>
<feature type="active site" description="Schiff-base intermediate with substrate" evidence="3">
    <location>
        <position position="180"/>
    </location>
</feature>
<dbReference type="AlphaFoldDB" id="A0A6A6V2A1"/>
<evidence type="ECO:0000256" key="4">
    <source>
        <dbReference type="PIRSR" id="PIRSR001365-2"/>
    </source>
</evidence>
<comment type="similarity">
    <text evidence="2">Belongs to the DapA family.</text>
</comment>
<dbReference type="Proteomes" id="UP000799440">
    <property type="component" value="Unassembled WGS sequence"/>
</dbReference>
<evidence type="ECO:0000256" key="1">
    <source>
        <dbReference type="ARBA" id="ARBA00023239"/>
    </source>
</evidence>
<dbReference type="Pfam" id="PF00701">
    <property type="entry name" value="DHDPS"/>
    <property type="match status" value="1"/>
</dbReference>
<dbReference type="PANTHER" id="PTHR12128">
    <property type="entry name" value="DIHYDRODIPICOLINATE SYNTHASE"/>
    <property type="match status" value="1"/>
</dbReference>
<evidence type="ECO:0000313" key="5">
    <source>
        <dbReference type="EMBL" id="KAF2744143.1"/>
    </source>
</evidence>
<name>A0A6A6V2A1_9PLEO</name>
<dbReference type="InterPro" id="IPR013785">
    <property type="entry name" value="Aldolase_TIM"/>
</dbReference>
<dbReference type="GO" id="GO:0008840">
    <property type="term" value="F:4-hydroxy-tetrahydrodipicolinate synthase activity"/>
    <property type="evidence" value="ECO:0007669"/>
    <property type="project" value="TreeGrafter"/>
</dbReference>
<reference evidence="5" key="1">
    <citation type="journal article" date="2020" name="Stud. Mycol.">
        <title>101 Dothideomycetes genomes: a test case for predicting lifestyles and emergence of pathogens.</title>
        <authorList>
            <person name="Haridas S."/>
            <person name="Albert R."/>
            <person name="Binder M."/>
            <person name="Bloem J."/>
            <person name="Labutti K."/>
            <person name="Salamov A."/>
            <person name="Andreopoulos B."/>
            <person name="Baker S."/>
            <person name="Barry K."/>
            <person name="Bills G."/>
            <person name="Bluhm B."/>
            <person name="Cannon C."/>
            <person name="Castanera R."/>
            <person name="Culley D."/>
            <person name="Daum C."/>
            <person name="Ezra D."/>
            <person name="Gonzalez J."/>
            <person name="Henrissat B."/>
            <person name="Kuo A."/>
            <person name="Liang C."/>
            <person name="Lipzen A."/>
            <person name="Lutzoni F."/>
            <person name="Magnuson J."/>
            <person name="Mondo S."/>
            <person name="Nolan M."/>
            <person name="Ohm R."/>
            <person name="Pangilinan J."/>
            <person name="Park H.-J."/>
            <person name="Ramirez L."/>
            <person name="Alfaro M."/>
            <person name="Sun H."/>
            <person name="Tritt A."/>
            <person name="Yoshinaga Y."/>
            <person name="Zwiers L.-H."/>
            <person name="Turgeon B."/>
            <person name="Goodwin S."/>
            <person name="Spatafora J."/>
            <person name="Crous P."/>
            <person name="Grigoriev I."/>
        </authorList>
    </citation>
    <scope>NUCLEOTIDE SEQUENCE</scope>
    <source>
        <strain evidence="5">CBS 119925</strain>
    </source>
</reference>
<keyword evidence="6" id="KW-1185">Reference proteome</keyword>
<dbReference type="PANTHER" id="PTHR12128:SF66">
    <property type="entry name" value="4-HYDROXY-2-OXOGLUTARATE ALDOLASE, MITOCHONDRIAL"/>
    <property type="match status" value="1"/>
</dbReference>
<dbReference type="OrthoDB" id="191315at2759"/>
<dbReference type="PIRSF" id="PIRSF001365">
    <property type="entry name" value="DHDPS"/>
    <property type="match status" value="1"/>
</dbReference>
<dbReference type="SUPFAM" id="SSF51569">
    <property type="entry name" value="Aldolase"/>
    <property type="match status" value="1"/>
</dbReference>
<dbReference type="CDD" id="cd00408">
    <property type="entry name" value="DHDPS-like"/>
    <property type="match status" value="1"/>
</dbReference>
<feature type="binding site" evidence="4">
    <location>
        <position position="223"/>
    </location>
    <ligand>
        <name>pyruvate</name>
        <dbReference type="ChEBI" id="CHEBI:15361"/>
    </ligand>
</feature>
<evidence type="ECO:0000256" key="3">
    <source>
        <dbReference type="PIRSR" id="PIRSR001365-1"/>
    </source>
</evidence>
<evidence type="ECO:0000313" key="6">
    <source>
        <dbReference type="Proteomes" id="UP000799440"/>
    </source>
</evidence>
<dbReference type="EMBL" id="MU006591">
    <property type="protein sequence ID" value="KAF2744143.1"/>
    <property type="molecule type" value="Genomic_DNA"/>
</dbReference>
<gene>
    <name evidence="5" type="ORF">M011DRAFT_409351</name>
</gene>
<protein>
    <submittedName>
        <fullName evidence="5">Aldolase</fullName>
    </submittedName>
</protein>
<dbReference type="InterPro" id="IPR002220">
    <property type="entry name" value="DapA-like"/>
</dbReference>